<dbReference type="EMBL" id="BMOK01000001">
    <property type="protein sequence ID" value="GGL41273.1"/>
    <property type="molecule type" value="Genomic_DNA"/>
</dbReference>
<evidence type="ECO:0000313" key="3">
    <source>
        <dbReference type="Proteomes" id="UP000654670"/>
    </source>
</evidence>
<keyword evidence="1" id="KW-0472">Membrane</keyword>
<gene>
    <name evidence="2" type="ORF">GCM10007968_01440</name>
</gene>
<organism evidence="2 3">
    <name type="scientific">Sporolactobacillus putidus</name>
    <dbReference type="NCBI Taxonomy" id="492735"/>
    <lineage>
        <taxon>Bacteria</taxon>
        <taxon>Bacillati</taxon>
        <taxon>Bacillota</taxon>
        <taxon>Bacilli</taxon>
        <taxon>Bacillales</taxon>
        <taxon>Sporolactobacillaceae</taxon>
        <taxon>Sporolactobacillus</taxon>
    </lineage>
</organism>
<keyword evidence="3" id="KW-1185">Reference proteome</keyword>
<evidence type="ECO:0000256" key="1">
    <source>
        <dbReference type="SAM" id="Phobius"/>
    </source>
</evidence>
<keyword evidence="1" id="KW-1133">Transmembrane helix</keyword>
<proteinExistence type="predicted"/>
<evidence type="ECO:0008006" key="4">
    <source>
        <dbReference type="Google" id="ProtNLM"/>
    </source>
</evidence>
<sequence>MADKKKESPRVIITFNGKKHTLEEWTKQETAADKERQLNWNHAFPKNPDTADRESPYINNKPSRIKSYLRVRHVFGRKKIKWPAGGRTIRETLYPVRHFLLPAAAAIVVGLSIGLSMLLVFTGQTGPGQGAWTSGTGRSATAGQSLSPVTNQSLGLSVYVIQSGVYSTQAAAGQAAGQLRNNGVAAVTFNQGTTDIFISAASTAAGAAKLAGYFKNQGIPVYQKNIQFSASANPAVLKDGSAAAFAAQGKALMQDLLKISEEAVNNHFSPSGQALAQMDRLLNSWKLPNAGSLSSRDGQIAENFRKSAVTAASRVHAMQAKGTGTSFSTYQQSLLETIMLYRDLIAK</sequence>
<dbReference type="AlphaFoldDB" id="A0A917RY05"/>
<comment type="caution">
    <text evidence="2">The sequence shown here is derived from an EMBL/GenBank/DDBJ whole genome shotgun (WGS) entry which is preliminary data.</text>
</comment>
<evidence type="ECO:0000313" key="2">
    <source>
        <dbReference type="EMBL" id="GGL41273.1"/>
    </source>
</evidence>
<reference evidence="2" key="1">
    <citation type="journal article" date="2014" name="Int. J. Syst. Evol. Microbiol.">
        <title>Complete genome sequence of Corynebacterium casei LMG S-19264T (=DSM 44701T), isolated from a smear-ripened cheese.</title>
        <authorList>
            <consortium name="US DOE Joint Genome Institute (JGI-PGF)"/>
            <person name="Walter F."/>
            <person name="Albersmeier A."/>
            <person name="Kalinowski J."/>
            <person name="Ruckert C."/>
        </authorList>
    </citation>
    <scope>NUCLEOTIDE SEQUENCE</scope>
    <source>
        <strain evidence="2">JCM 15325</strain>
    </source>
</reference>
<protein>
    <recommendedName>
        <fullName evidence="4">Stage II sporulation protein B</fullName>
    </recommendedName>
</protein>
<dbReference type="Proteomes" id="UP000654670">
    <property type="component" value="Unassembled WGS sequence"/>
</dbReference>
<dbReference type="RefSeq" id="WP_188800822.1">
    <property type="nucleotide sequence ID" value="NZ_BMOK01000001.1"/>
</dbReference>
<accession>A0A917RY05</accession>
<keyword evidence="1" id="KW-0812">Transmembrane</keyword>
<reference evidence="2" key="2">
    <citation type="submission" date="2020-09" db="EMBL/GenBank/DDBJ databases">
        <authorList>
            <person name="Sun Q."/>
            <person name="Ohkuma M."/>
        </authorList>
    </citation>
    <scope>NUCLEOTIDE SEQUENCE</scope>
    <source>
        <strain evidence="2">JCM 15325</strain>
    </source>
</reference>
<feature type="transmembrane region" description="Helical" evidence="1">
    <location>
        <begin position="99"/>
        <end position="121"/>
    </location>
</feature>
<name>A0A917RY05_9BACL</name>